<dbReference type="InterPro" id="IPR057767">
    <property type="entry name" value="UGSC-like_dom"/>
</dbReference>
<gene>
    <name evidence="2" type="ORF">I5803_00105</name>
</gene>
<feature type="domain" description="UGSC-like" evidence="1">
    <location>
        <begin position="28"/>
        <end position="121"/>
    </location>
</feature>
<evidence type="ECO:0000313" key="2">
    <source>
        <dbReference type="EMBL" id="MBG9386411.1"/>
    </source>
</evidence>
<reference evidence="2" key="1">
    <citation type="submission" date="2020-11" db="EMBL/GenBank/DDBJ databases">
        <title>Bacterial whole genome sequence for Caenimonas sp. DR4.4.</title>
        <authorList>
            <person name="Le V."/>
            <person name="Ko S.-R."/>
            <person name="Ahn C.-Y."/>
            <person name="Oh H.-M."/>
        </authorList>
    </citation>
    <scope>NUCLEOTIDE SEQUENCE</scope>
    <source>
        <strain evidence="2">DR4.4</strain>
    </source>
</reference>
<dbReference type="Proteomes" id="UP000651050">
    <property type="component" value="Unassembled WGS sequence"/>
</dbReference>
<evidence type="ECO:0000313" key="3">
    <source>
        <dbReference type="Proteomes" id="UP000651050"/>
    </source>
</evidence>
<protein>
    <recommendedName>
        <fullName evidence="1">UGSC-like domain-containing protein</fullName>
    </recommendedName>
</protein>
<proteinExistence type="predicted"/>
<dbReference type="Pfam" id="PF24696">
    <property type="entry name" value="UGSC"/>
    <property type="match status" value="1"/>
</dbReference>
<keyword evidence="3" id="KW-1185">Reference proteome</keyword>
<evidence type="ECO:0000259" key="1">
    <source>
        <dbReference type="Pfam" id="PF24696"/>
    </source>
</evidence>
<organism evidence="2 3">
    <name type="scientific">Caenimonas aquaedulcis</name>
    <dbReference type="NCBI Taxonomy" id="2793270"/>
    <lineage>
        <taxon>Bacteria</taxon>
        <taxon>Pseudomonadati</taxon>
        <taxon>Pseudomonadota</taxon>
        <taxon>Betaproteobacteria</taxon>
        <taxon>Burkholderiales</taxon>
        <taxon>Comamonadaceae</taxon>
        <taxon>Caenimonas</taxon>
    </lineage>
</organism>
<accession>A0A931H0P1</accession>
<name>A0A931H0P1_9BURK</name>
<sequence length="122" mass="13554">MQDPPAVADISGKHTMNKPCDDGHFEAYWPRGERRATTKALAPRLANLEGKHVALLWDYLFRGDEIFATVEQRLKERFAGIRFMDWREIGNIHGSDERAVVAALPARLRAAGVDAVITAVAA</sequence>
<dbReference type="AlphaFoldDB" id="A0A931H0P1"/>
<dbReference type="EMBL" id="JADWYS010000001">
    <property type="protein sequence ID" value="MBG9386411.1"/>
    <property type="molecule type" value="Genomic_DNA"/>
</dbReference>
<comment type="caution">
    <text evidence="2">The sequence shown here is derived from an EMBL/GenBank/DDBJ whole genome shotgun (WGS) entry which is preliminary data.</text>
</comment>